<proteinExistence type="predicted"/>
<evidence type="ECO:0000313" key="2">
    <source>
        <dbReference type="EMBL" id="KAI5425810.1"/>
    </source>
</evidence>
<dbReference type="AlphaFoldDB" id="A0A9D5B0S7"/>
<evidence type="ECO:0000256" key="1">
    <source>
        <dbReference type="SAM" id="MobiDB-lite"/>
    </source>
</evidence>
<name>A0A9D5B0S7_PEA</name>
<dbReference type="Gramene" id="Psat03G0157900-T1">
    <property type="protein sequence ID" value="KAI5425810.1"/>
    <property type="gene ID" value="KIW84_031579"/>
</dbReference>
<accession>A0A9D5B0S7</accession>
<dbReference type="PANTHER" id="PTHR33373:SF23">
    <property type="entry name" value="DUF4050 DOMAIN-CONTAINING PROTEIN"/>
    <property type="match status" value="1"/>
</dbReference>
<gene>
    <name evidence="2" type="ORF">KIW84_031579</name>
</gene>
<sequence>MELIGSSSNAHQNDSSRGLPDASKSNLTEKEEYVNHAEIAWNKMRKEWIGDQSKKLERPSKDSTICLTTRSDDMLFSREPFCPPIPLPAMVGYFVKIWEEQGLFEIANSDCRAVD</sequence>
<dbReference type="Proteomes" id="UP001058974">
    <property type="component" value="Chromosome 3"/>
</dbReference>
<keyword evidence="3" id="KW-1185">Reference proteome</keyword>
<evidence type="ECO:0000313" key="3">
    <source>
        <dbReference type="Proteomes" id="UP001058974"/>
    </source>
</evidence>
<comment type="caution">
    <text evidence="2">The sequence shown here is derived from an EMBL/GenBank/DDBJ whole genome shotgun (WGS) entry which is preliminary data.</text>
</comment>
<protein>
    <recommendedName>
        <fullName evidence="4">DUF4050 domain-containing protein</fullName>
    </recommendedName>
</protein>
<feature type="region of interest" description="Disordered" evidence="1">
    <location>
        <begin position="1"/>
        <end position="28"/>
    </location>
</feature>
<dbReference type="EMBL" id="JAMSHJ010000003">
    <property type="protein sequence ID" value="KAI5425810.1"/>
    <property type="molecule type" value="Genomic_DNA"/>
</dbReference>
<organism evidence="2 3">
    <name type="scientific">Pisum sativum</name>
    <name type="common">Garden pea</name>
    <name type="synonym">Lathyrus oleraceus</name>
    <dbReference type="NCBI Taxonomy" id="3888"/>
    <lineage>
        <taxon>Eukaryota</taxon>
        <taxon>Viridiplantae</taxon>
        <taxon>Streptophyta</taxon>
        <taxon>Embryophyta</taxon>
        <taxon>Tracheophyta</taxon>
        <taxon>Spermatophyta</taxon>
        <taxon>Magnoliopsida</taxon>
        <taxon>eudicotyledons</taxon>
        <taxon>Gunneridae</taxon>
        <taxon>Pentapetalae</taxon>
        <taxon>rosids</taxon>
        <taxon>fabids</taxon>
        <taxon>Fabales</taxon>
        <taxon>Fabaceae</taxon>
        <taxon>Papilionoideae</taxon>
        <taxon>50 kb inversion clade</taxon>
        <taxon>NPAAA clade</taxon>
        <taxon>Hologalegina</taxon>
        <taxon>IRL clade</taxon>
        <taxon>Fabeae</taxon>
        <taxon>Lathyrus</taxon>
    </lineage>
</organism>
<feature type="compositionally biased region" description="Polar residues" evidence="1">
    <location>
        <begin position="1"/>
        <end position="16"/>
    </location>
</feature>
<dbReference type="PANTHER" id="PTHR33373">
    <property type="entry name" value="OS07G0479600 PROTEIN"/>
    <property type="match status" value="1"/>
</dbReference>
<reference evidence="2 3" key="1">
    <citation type="journal article" date="2022" name="Nat. Genet.">
        <title>Improved pea reference genome and pan-genome highlight genomic features and evolutionary characteristics.</title>
        <authorList>
            <person name="Yang T."/>
            <person name="Liu R."/>
            <person name="Luo Y."/>
            <person name="Hu S."/>
            <person name="Wang D."/>
            <person name="Wang C."/>
            <person name="Pandey M.K."/>
            <person name="Ge S."/>
            <person name="Xu Q."/>
            <person name="Li N."/>
            <person name="Li G."/>
            <person name="Huang Y."/>
            <person name="Saxena R.K."/>
            <person name="Ji Y."/>
            <person name="Li M."/>
            <person name="Yan X."/>
            <person name="He Y."/>
            <person name="Liu Y."/>
            <person name="Wang X."/>
            <person name="Xiang C."/>
            <person name="Varshney R.K."/>
            <person name="Ding H."/>
            <person name="Gao S."/>
            <person name="Zong X."/>
        </authorList>
    </citation>
    <scope>NUCLEOTIDE SEQUENCE [LARGE SCALE GENOMIC DNA]</scope>
    <source>
        <strain evidence="2 3">cv. Zhongwan 6</strain>
    </source>
</reference>
<evidence type="ECO:0008006" key="4">
    <source>
        <dbReference type="Google" id="ProtNLM"/>
    </source>
</evidence>